<dbReference type="AlphaFoldDB" id="A0A5K7YXQ3"/>
<dbReference type="SUPFAM" id="SSF55874">
    <property type="entry name" value="ATPase domain of HSP90 chaperone/DNA topoisomerase II/histidine kinase"/>
    <property type="match status" value="1"/>
</dbReference>
<evidence type="ECO:0000259" key="6">
    <source>
        <dbReference type="PROSITE" id="PS50110"/>
    </source>
</evidence>
<evidence type="ECO:0000256" key="1">
    <source>
        <dbReference type="ARBA" id="ARBA00000085"/>
    </source>
</evidence>
<proteinExistence type="predicted"/>
<dbReference type="Gene3D" id="3.30.450.20">
    <property type="entry name" value="PAS domain"/>
    <property type="match status" value="3"/>
</dbReference>
<reference evidence="8 9" key="1">
    <citation type="submission" date="2019-11" db="EMBL/GenBank/DDBJ databases">
        <title>Comparative genomics of hydrocarbon-degrading Desulfosarcina strains.</title>
        <authorList>
            <person name="Watanabe M."/>
            <person name="Kojima H."/>
            <person name="Fukui M."/>
        </authorList>
    </citation>
    <scope>NUCLEOTIDE SEQUENCE [LARGE SCALE GENOMIC DNA]</scope>
    <source>
        <strain evidence="8 9">PL12</strain>
    </source>
</reference>
<dbReference type="GO" id="GO:0000155">
    <property type="term" value="F:phosphorelay sensor kinase activity"/>
    <property type="evidence" value="ECO:0007669"/>
    <property type="project" value="InterPro"/>
</dbReference>
<dbReference type="InterPro" id="IPR005467">
    <property type="entry name" value="His_kinase_dom"/>
</dbReference>
<dbReference type="InterPro" id="IPR003661">
    <property type="entry name" value="HisK_dim/P_dom"/>
</dbReference>
<dbReference type="Gene3D" id="3.40.50.2300">
    <property type="match status" value="1"/>
</dbReference>
<evidence type="ECO:0000313" key="8">
    <source>
        <dbReference type="EMBL" id="BBO71074.1"/>
    </source>
</evidence>
<feature type="domain" description="Response regulatory" evidence="6">
    <location>
        <begin position="643"/>
        <end position="759"/>
    </location>
</feature>
<dbReference type="SMART" id="SM00086">
    <property type="entry name" value="PAC"/>
    <property type="match status" value="2"/>
</dbReference>
<evidence type="ECO:0000313" key="9">
    <source>
        <dbReference type="Proteomes" id="UP000427906"/>
    </source>
</evidence>
<dbReference type="SUPFAM" id="SSF55785">
    <property type="entry name" value="PYP-like sensor domain (PAS domain)"/>
    <property type="match status" value="3"/>
</dbReference>
<dbReference type="CDD" id="cd00156">
    <property type="entry name" value="REC"/>
    <property type="match status" value="1"/>
</dbReference>
<accession>A0A5K7YXQ3</accession>
<dbReference type="InterPro" id="IPR036097">
    <property type="entry name" value="HisK_dim/P_sf"/>
</dbReference>
<dbReference type="PANTHER" id="PTHR43065:SF42">
    <property type="entry name" value="TWO-COMPONENT SENSOR PPRA"/>
    <property type="match status" value="1"/>
</dbReference>
<dbReference type="InterPro" id="IPR013656">
    <property type="entry name" value="PAS_4"/>
</dbReference>
<evidence type="ECO:0000256" key="3">
    <source>
        <dbReference type="ARBA" id="ARBA00022553"/>
    </source>
</evidence>
<dbReference type="Gene3D" id="1.10.287.130">
    <property type="match status" value="1"/>
</dbReference>
<dbReference type="SUPFAM" id="SSF47384">
    <property type="entry name" value="Homodimeric domain of signal transducing histidine kinase"/>
    <property type="match status" value="1"/>
</dbReference>
<dbReference type="Proteomes" id="UP000427906">
    <property type="component" value="Chromosome"/>
</dbReference>
<dbReference type="InterPro" id="IPR004358">
    <property type="entry name" value="Sig_transdc_His_kin-like_C"/>
</dbReference>
<evidence type="ECO:0000259" key="5">
    <source>
        <dbReference type="PROSITE" id="PS50109"/>
    </source>
</evidence>
<feature type="domain" description="PAS" evidence="7">
    <location>
        <begin position="136"/>
        <end position="178"/>
    </location>
</feature>
<keyword evidence="3 4" id="KW-0597">Phosphoprotein</keyword>
<dbReference type="CDD" id="cd00130">
    <property type="entry name" value="PAS"/>
    <property type="match status" value="2"/>
</dbReference>
<dbReference type="InterPro" id="IPR000014">
    <property type="entry name" value="PAS"/>
</dbReference>
<dbReference type="PRINTS" id="PR00344">
    <property type="entry name" value="BCTRLSENSOR"/>
</dbReference>
<dbReference type="Pfam" id="PF08448">
    <property type="entry name" value="PAS_4"/>
    <property type="match status" value="1"/>
</dbReference>
<dbReference type="InterPro" id="IPR001789">
    <property type="entry name" value="Sig_transdc_resp-reg_receiver"/>
</dbReference>
<dbReference type="InterPro" id="IPR036890">
    <property type="entry name" value="HATPase_C_sf"/>
</dbReference>
<dbReference type="PANTHER" id="PTHR43065">
    <property type="entry name" value="SENSOR HISTIDINE KINASE"/>
    <property type="match status" value="1"/>
</dbReference>
<dbReference type="InterPro" id="IPR011006">
    <property type="entry name" value="CheY-like_superfamily"/>
</dbReference>
<dbReference type="Pfam" id="PF00512">
    <property type="entry name" value="HisKA"/>
    <property type="match status" value="1"/>
</dbReference>
<comment type="catalytic activity">
    <reaction evidence="1">
        <text>ATP + protein L-histidine = ADP + protein N-phospho-L-histidine.</text>
        <dbReference type="EC" id="2.7.13.3"/>
    </reaction>
</comment>
<protein>
    <recommendedName>
        <fullName evidence="2">histidine kinase</fullName>
        <ecNumber evidence="2">2.7.13.3</ecNumber>
    </recommendedName>
</protein>
<name>A0A5K7YXQ3_9BACT</name>
<dbReference type="Gene3D" id="3.30.565.10">
    <property type="entry name" value="Histidine kinase-like ATPase, C-terminal domain"/>
    <property type="match status" value="1"/>
</dbReference>
<dbReference type="KEGG" id="dalk:DSCA_50040"/>
<dbReference type="Pfam" id="PF02518">
    <property type="entry name" value="HATPase_c"/>
    <property type="match status" value="1"/>
</dbReference>
<feature type="domain" description="Histidine kinase" evidence="5">
    <location>
        <begin position="400"/>
        <end position="624"/>
    </location>
</feature>
<dbReference type="SMART" id="SM00448">
    <property type="entry name" value="REC"/>
    <property type="match status" value="1"/>
</dbReference>
<dbReference type="NCBIfam" id="TIGR00229">
    <property type="entry name" value="sensory_box"/>
    <property type="match status" value="2"/>
</dbReference>
<dbReference type="EMBL" id="AP021874">
    <property type="protein sequence ID" value="BBO71074.1"/>
    <property type="molecule type" value="Genomic_DNA"/>
</dbReference>
<evidence type="ECO:0000256" key="4">
    <source>
        <dbReference type="PROSITE-ProRule" id="PRU00169"/>
    </source>
</evidence>
<dbReference type="Pfam" id="PF13426">
    <property type="entry name" value="PAS_9"/>
    <property type="match status" value="2"/>
</dbReference>
<dbReference type="Pfam" id="PF00072">
    <property type="entry name" value="Response_reg"/>
    <property type="match status" value="1"/>
</dbReference>
<feature type="modified residue" description="4-aspartylphosphate" evidence="4">
    <location>
        <position position="694"/>
    </location>
</feature>
<dbReference type="RefSeq" id="WP_167527940.1">
    <property type="nucleotide sequence ID" value="NZ_AP021874.1"/>
</dbReference>
<dbReference type="InterPro" id="IPR035965">
    <property type="entry name" value="PAS-like_dom_sf"/>
</dbReference>
<keyword evidence="8" id="KW-0808">Transferase</keyword>
<dbReference type="SMART" id="SM00387">
    <property type="entry name" value="HATPase_c"/>
    <property type="match status" value="1"/>
</dbReference>
<dbReference type="SMART" id="SM00091">
    <property type="entry name" value="PAS"/>
    <property type="match status" value="3"/>
</dbReference>
<keyword evidence="9" id="KW-1185">Reference proteome</keyword>
<organism evidence="8 9">
    <name type="scientific">Desulfosarcina alkanivorans</name>
    <dbReference type="NCBI Taxonomy" id="571177"/>
    <lineage>
        <taxon>Bacteria</taxon>
        <taxon>Pseudomonadati</taxon>
        <taxon>Thermodesulfobacteriota</taxon>
        <taxon>Desulfobacteria</taxon>
        <taxon>Desulfobacterales</taxon>
        <taxon>Desulfosarcinaceae</taxon>
        <taxon>Desulfosarcina</taxon>
    </lineage>
</organism>
<dbReference type="EC" id="2.7.13.3" evidence="2"/>
<feature type="domain" description="PAS" evidence="7">
    <location>
        <begin position="266"/>
        <end position="300"/>
    </location>
</feature>
<dbReference type="SUPFAM" id="SSF52172">
    <property type="entry name" value="CheY-like"/>
    <property type="match status" value="1"/>
</dbReference>
<dbReference type="CDD" id="cd00082">
    <property type="entry name" value="HisKA"/>
    <property type="match status" value="1"/>
</dbReference>
<sequence>MTALDHYLKDKRPLLESVFNAIQDGVIVMDRDFTIVHTNRWMEEKYASQMPLIHRKCYDAFRNRQEPCSGCPCMVSLDTGKPHIEILPHPTGQRPSECFEVSVSRLEDDAGNVMGAIGHVKDITGHRQAEALLKDEINRRRILVEQSRDGIVVLKPDGKLYEANQQFARMLGYSLEELHQLHVWDWDAQFNKDQLMEMLAAIDDSGDHFETRHRRKDGTCYHVGISTNGAVYRGQKLIFCVCRDITERITEQKRIEEALLLTQFSFDKASISIFRAGKDGRILNANEQACKRLGYNREELCKMRVYDVDPGLSVEDRNKLWRRLCEKGTVNFEAVHRRRDGTTFPVDVTANLLEFKGRKYSIWFVRDITRQKNDERQKTIMEAHLRQTQRMEALGTLAGGIAHDFNNIISAVSGYAELARLRCSEHPKLQHYIDQISIGSVRAKCLVQQILTFSRQGKSEKRNIDISSVIDETLKLIRATLPSTIEIRQHIKPTIGDVFADELQIQQVIMNLCTNAFHAMQKEGGLLEVDLGPVTIGVYDSSSYPVIRPGKYLKLMVADTGHGMDQDRLAQIFDPYFTTKKSGKGTGMGLSAVHGIVKDHGGSIKVYSRAGVGTTFQVFLPLTEKPSAPPTGETRLFSSSTGYILFVDDEAQLTEIGNELLEGLGYLVETRSSPIDAIEAFRMNPNKYDLVITDMTMPKMTGEKLAEEIKKIRPDIPIILCSGFGVNIDAETLAEIGVKQVLMKPVTLNHLAKTVRKVLDHEGAEWGPLPVKEPSP</sequence>
<keyword evidence="8" id="KW-0418">Kinase</keyword>
<gene>
    <name evidence="8" type="ORF">DSCA_50040</name>
</gene>
<dbReference type="SMART" id="SM00388">
    <property type="entry name" value="HisKA"/>
    <property type="match status" value="1"/>
</dbReference>
<dbReference type="PROSITE" id="PS50112">
    <property type="entry name" value="PAS"/>
    <property type="match status" value="2"/>
</dbReference>
<evidence type="ECO:0000256" key="2">
    <source>
        <dbReference type="ARBA" id="ARBA00012438"/>
    </source>
</evidence>
<dbReference type="InterPro" id="IPR003594">
    <property type="entry name" value="HATPase_dom"/>
</dbReference>
<dbReference type="InterPro" id="IPR001610">
    <property type="entry name" value="PAC"/>
</dbReference>
<dbReference type="PROSITE" id="PS50109">
    <property type="entry name" value="HIS_KIN"/>
    <property type="match status" value="1"/>
</dbReference>
<evidence type="ECO:0000259" key="7">
    <source>
        <dbReference type="PROSITE" id="PS50112"/>
    </source>
</evidence>
<dbReference type="PROSITE" id="PS50110">
    <property type="entry name" value="RESPONSE_REGULATORY"/>
    <property type="match status" value="1"/>
</dbReference>